<evidence type="ECO:0000256" key="1">
    <source>
        <dbReference type="SAM" id="MobiDB-lite"/>
    </source>
</evidence>
<name>A0AAF0Y9H2_9TREE</name>
<evidence type="ECO:0000313" key="3">
    <source>
        <dbReference type="Proteomes" id="UP000827549"/>
    </source>
</evidence>
<dbReference type="RefSeq" id="XP_062626483.1">
    <property type="nucleotide sequence ID" value="XM_062770499.1"/>
</dbReference>
<feature type="compositionally biased region" description="Basic and acidic residues" evidence="1">
    <location>
        <begin position="1"/>
        <end position="10"/>
    </location>
</feature>
<feature type="region of interest" description="Disordered" evidence="1">
    <location>
        <begin position="1"/>
        <end position="123"/>
    </location>
</feature>
<gene>
    <name evidence="2" type="ORF">LOC62_03G003970</name>
</gene>
<accession>A0AAF0Y9H2</accession>
<sequence length="123" mass="12715">MSWNPRDRPRTAAPMGPRPAPYPSLYTIPEAGEEGDGVIKVGPHSEATSSSEAQNAGVSDNDTRPRPQAAVGPAAEAAAATPTQAEQAEVEMDSVPVATAAAAAPASTDIVQPYPWHNVQSSR</sequence>
<dbReference type="EMBL" id="CP086716">
    <property type="protein sequence ID" value="WOO80451.1"/>
    <property type="molecule type" value="Genomic_DNA"/>
</dbReference>
<keyword evidence="3" id="KW-1185">Reference proteome</keyword>
<dbReference type="AlphaFoldDB" id="A0AAF0Y9H2"/>
<dbReference type="Proteomes" id="UP000827549">
    <property type="component" value="Chromosome 3"/>
</dbReference>
<evidence type="ECO:0000313" key="2">
    <source>
        <dbReference type="EMBL" id="WOO80451.1"/>
    </source>
</evidence>
<protein>
    <submittedName>
        <fullName evidence="2">Uncharacterized protein</fullName>
    </submittedName>
</protein>
<feature type="compositionally biased region" description="Polar residues" evidence="1">
    <location>
        <begin position="46"/>
        <end position="60"/>
    </location>
</feature>
<feature type="compositionally biased region" description="Low complexity" evidence="1">
    <location>
        <begin position="69"/>
        <end position="87"/>
    </location>
</feature>
<reference evidence="2" key="1">
    <citation type="submission" date="2023-10" db="EMBL/GenBank/DDBJ databases">
        <authorList>
            <person name="Noh H."/>
        </authorList>
    </citation>
    <scope>NUCLEOTIDE SEQUENCE</scope>
    <source>
        <strain evidence="2">DUCC4014</strain>
    </source>
</reference>
<dbReference type="GeneID" id="87807211"/>
<feature type="compositionally biased region" description="Low complexity" evidence="1">
    <location>
        <begin position="94"/>
        <end position="108"/>
    </location>
</feature>
<organism evidence="2 3">
    <name type="scientific">Vanrija pseudolonga</name>
    <dbReference type="NCBI Taxonomy" id="143232"/>
    <lineage>
        <taxon>Eukaryota</taxon>
        <taxon>Fungi</taxon>
        <taxon>Dikarya</taxon>
        <taxon>Basidiomycota</taxon>
        <taxon>Agaricomycotina</taxon>
        <taxon>Tremellomycetes</taxon>
        <taxon>Trichosporonales</taxon>
        <taxon>Trichosporonaceae</taxon>
        <taxon>Vanrija</taxon>
    </lineage>
</organism>
<proteinExistence type="predicted"/>